<dbReference type="Proteomes" id="UP000619101">
    <property type="component" value="Unassembled WGS sequence"/>
</dbReference>
<organism evidence="2 3">
    <name type="scientific">Solibacillus faecavium</name>
    <dbReference type="NCBI Taxonomy" id="2762221"/>
    <lineage>
        <taxon>Bacteria</taxon>
        <taxon>Bacillati</taxon>
        <taxon>Bacillota</taxon>
        <taxon>Bacilli</taxon>
        <taxon>Bacillales</taxon>
        <taxon>Caryophanaceae</taxon>
        <taxon>Solibacillus</taxon>
    </lineage>
</organism>
<gene>
    <name evidence="2" type="ORF">H9635_17305</name>
</gene>
<feature type="transmembrane region" description="Helical" evidence="1">
    <location>
        <begin position="62"/>
        <end position="82"/>
    </location>
</feature>
<dbReference type="EMBL" id="JACSPZ010000011">
    <property type="protein sequence ID" value="MBD8038505.1"/>
    <property type="molecule type" value="Genomic_DNA"/>
</dbReference>
<feature type="transmembrane region" description="Helical" evidence="1">
    <location>
        <begin position="36"/>
        <end position="56"/>
    </location>
</feature>
<keyword evidence="1" id="KW-0472">Membrane</keyword>
<keyword evidence="1" id="KW-1133">Transmembrane helix</keyword>
<name>A0ABR8Y2S5_9BACL</name>
<evidence type="ECO:0000256" key="1">
    <source>
        <dbReference type="SAM" id="Phobius"/>
    </source>
</evidence>
<keyword evidence="1" id="KW-0812">Transmembrane</keyword>
<protein>
    <recommendedName>
        <fullName evidence="4">YesK-like protein</fullName>
    </recommendedName>
</protein>
<proteinExistence type="predicted"/>
<sequence length="88" mass="9907">MLFWSPFLLGILAGVIFIILSIYLRKKSFPKLVTVIPTLVLLAGGIIMISVGYIYFYGFEGFAYFQFGVANLLCLLLLFPIITNKTSY</sequence>
<accession>A0ABR8Y2S5</accession>
<dbReference type="RefSeq" id="WP_191701560.1">
    <property type="nucleotide sequence ID" value="NZ_JACSPZ010000011.1"/>
</dbReference>
<comment type="caution">
    <text evidence="2">The sequence shown here is derived from an EMBL/GenBank/DDBJ whole genome shotgun (WGS) entry which is preliminary data.</text>
</comment>
<evidence type="ECO:0000313" key="3">
    <source>
        <dbReference type="Proteomes" id="UP000619101"/>
    </source>
</evidence>
<keyword evidence="3" id="KW-1185">Reference proteome</keyword>
<feature type="transmembrane region" description="Helical" evidence="1">
    <location>
        <begin position="6"/>
        <end position="24"/>
    </location>
</feature>
<reference evidence="2 3" key="1">
    <citation type="submission" date="2020-08" db="EMBL/GenBank/DDBJ databases">
        <title>A Genomic Blueprint of the Chicken Gut Microbiome.</title>
        <authorList>
            <person name="Gilroy R."/>
            <person name="Ravi A."/>
            <person name="Getino M."/>
            <person name="Pursley I."/>
            <person name="Horton D.L."/>
            <person name="Alikhan N.-F."/>
            <person name="Baker D."/>
            <person name="Gharbi K."/>
            <person name="Hall N."/>
            <person name="Watson M."/>
            <person name="Adriaenssens E.M."/>
            <person name="Foster-Nyarko E."/>
            <person name="Jarju S."/>
            <person name="Secka A."/>
            <person name="Antonio M."/>
            <person name="Oren A."/>
            <person name="Chaudhuri R."/>
            <person name="La Ragione R.M."/>
            <person name="Hildebrand F."/>
            <person name="Pallen M.J."/>
        </authorList>
    </citation>
    <scope>NUCLEOTIDE SEQUENCE [LARGE SCALE GENOMIC DNA]</scope>
    <source>
        <strain evidence="2 3">A46</strain>
    </source>
</reference>
<evidence type="ECO:0008006" key="4">
    <source>
        <dbReference type="Google" id="ProtNLM"/>
    </source>
</evidence>
<evidence type="ECO:0000313" key="2">
    <source>
        <dbReference type="EMBL" id="MBD8038505.1"/>
    </source>
</evidence>